<evidence type="ECO:0000256" key="1">
    <source>
        <dbReference type="SAM" id="MobiDB-lite"/>
    </source>
</evidence>
<comment type="caution">
    <text evidence="2">The sequence shown here is derived from an EMBL/GenBank/DDBJ whole genome shotgun (WGS) entry which is preliminary data.</text>
</comment>
<organism evidence="2 4">
    <name type="scientific">Rotaria magnacalcarata</name>
    <dbReference type="NCBI Taxonomy" id="392030"/>
    <lineage>
        <taxon>Eukaryota</taxon>
        <taxon>Metazoa</taxon>
        <taxon>Spiralia</taxon>
        <taxon>Gnathifera</taxon>
        <taxon>Rotifera</taxon>
        <taxon>Eurotatoria</taxon>
        <taxon>Bdelloidea</taxon>
        <taxon>Philodinida</taxon>
        <taxon>Philodinidae</taxon>
        <taxon>Rotaria</taxon>
    </lineage>
</organism>
<feature type="non-terminal residue" evidence="2">
    <location>
        <position position="1"/>
    </location>
</feature>
<evidence type="ECO:0000313" key="2">
    <source>
        <dbReference type="EMBL" id="CAF2101565.1"/>
    </source>
</evidence>
<dbReference type="Proteomes" id="UP000663856">
    <property type="component" value="Unassembled WGS sequence"/>
</dbReference>
<evidence type="ECO:0000313" key="3">
    <source>
        <dbReference type="EMBL" id="CAF4241976.1"/>
    </source>
</evidence>
<name>A0A816TWU0_9BILA</name>
<protein>
    <submittedName>
        <fullName evidence="2">Uncharacterized protein</fullName>
    </submittedName>
</protein>
<gene>
    <name evidence="3" type="ORF">OVN521_LOCUS28566</name>
    <name evidence="2" type="ORF">WKI299_LOCUS20332</name>
</gene>
<dbReference type="Proteomes" id="UP000663866">
    <property type="component" value="Unassembled WGS sequence"/>
</dbReference>
<feature type="region of interest" description="Disordered" evidence="1">
    <location>
        <begin position="1"/>
        <end position="34"/>
    </location>
</feature>
<sequence>KIVLKQEPKQQSQQLQASTNSRQCPYKQGRNIEP</sequence>
<reference evidence="2" key="1">
    <citation type="submission" date="2021-02" db="EMBL/GenBank/DDBJ databases">
        <authorList>
            <person name="Nowell W R."/>
        </authorList>
    </citation>
    <scope>NUCLEOTIDE SEQUENCE</scope>
</reference>
<proteinExistence type="predicted"/>
<dbReference type="EMBL" id="CAJOBG010008380">
    <property type="protein sequence ID" value="CAF4241976.1"/>
    <property type="molecule type" value="Genomic_DNA"/>
</dbReference>
<dbReference type="AlphaFoldDB" id="A0A816TWU0"/>
<evidence type="ECO:0000313" key="4">
    <source>
        <dbReference type="Proteomes" id="UP000663856"/>
    </source>
</evidence>
<accession>A0A816TWU0</accession>
<keyword evidence="5" id="KW-1185">Reference proteome</keyword>
<dbReference type="EMBL" id="CAJNRF010008450">
    <property type="protein sequence ID" value="CAF2101565.1"/>
    <property type="molecule type" value="Genomic_DNA"/>
</dbReference>
<evidence type="ECO:0000313" key="5">
    <source>
        <dbReference type="Proteomes" id="UP000663866"/>
    </source>
</evidence>